<keyword evidence="1" id="KW-0732">Signal</keyword>
<dbReference type="PANTHER" id="PTHR44103">
    <property type="entry name" value="PROPROTEIN CONVERTASE P"/>
    <property type="match status" value="1"/>
</dbReference>
<dbReference type="InterPro" id="IPR028994">
    <property type="entry name" value="Integrin_alpha_N"/>
</dbReference>
<dbReference type="RefSeq" id="XP_013753564.1">
    <property type="nucleotide sequence ID" value="XM_013898110.1"/>
</dbReference>
<dbReference type="Pfam" id="PF13517">
    <property type="entry name" value="FG-GAP_3"/>
    <property type="match status" value="4"/>
</dbReference>
<dbReference type="Gene3D" id="2.130.10.130">
    <property type="entry name" value="Integrin alpha, N-terminal"/>
    <property type="match status" value="2"/>
</dbReference>
<dbReference type="SUPFAM" id="SSF69318">
    <property type="entry name" value="Integrin alpha N-terminal domain"/>
    <property type="match status" value="2"/>
</dbReference>
<protein>
    <recommendedName>
        <fullName evidence="4">VCBS repeat-containing protein</fullName>
    </recommendedName>
</protein>
<dbReference type="Proteomes" id="UP000054408">
    <property type="component" value="Unassembled WGS sequence"/>
</dbReference>
<dbReference type="OrthoDB" id="3153136at2759"/>
<evidence type="ECO:0000313" key="2">
    <source>
        <dbReference type="EMBL" id="KNC54549.1"/>
    </source>
</evidence>
<evidence type="ECO:0008006" key="4">
    <source>
        <dbReference type="Google" id="ProtNLM"/>
    </source>
</evidence>
<evidence type="ECO:0000256" key="1">
    <source>
        <dbReference type="ARBA" id="ARBA00022729"/>
    </source>
</evidence>
<dbReference type="eggNOG" id="ENOG502RX97">
    <property type="taxonomic scope" value="Eukaryota"/>
</dbReference>
<reference evidence="2 3" key="1">
    <citation type="submission" date="2010-05" db="EMBL/GenBank/DDBJ databases">
        <title>The Genome Sequence of Thecamonas trahens ATCC 50062.</title>
        <authorList>
            <consortium name="The Broad Institute Genome Sequencing Platform"/>
            <person name="Russ C."/>
            <person name="Cuomo C."/>
            <person name="Shea T."/>
            <person name="Young S.K."/>
            <person name="Zeng Q."/>
            <person name="Koehrsen M."/>
            <person name="Haas B."/>
            <person name="Borodovsky M."/>
            <person name="Guigo R."/>
            <person name="Alvarado L."/>
            <person name="Berlin A."/>
            <person name="Bochicchio J."/>
            <person name="Borenstein D."/>
            <person name="Chapman S."/>
            <person name="Chen Z."/>
            <person name="Freedman E."/>
            <person name="Gellesch M."/>
            <person name="Goldberg J."/>
            <person name="Griggs A."/>
            <person name="Gujja S."/>
            <person name="Heilman E."/>
            <person name="Heiman D."/>
            <person name="Hepburn T."/>
            <person name="Howarth C."/>
            <person name="Jen D."/>
            <person name="Larson L."/>
            <person name="Mehta T."/>
            <person name="Park D."/>
            <person name="Pearson M."/>
            <person name="Roberts A."/>
            <person name="Saif S."/>
            <person name="Shenoy N."/>
            <person name="Sisk P."/>
            <person name="Stolte C."/>
            <person name="Sykes S."/>
            <person name="Thomson T."/>
            <person name="Walk T."/>
            <person name="White J."/>
            <person name="Yandava C."/>
            <person name="Burger G."/>
            <person name="Gray M.W."/>
            <person name="Holland P.W.H."/>
            <person name="King N."/>
            <person name="Lang F.B.F."/>
            <person name="Roger A.J."/>
            <person name="Ruiz-Trillo I."/>
            <person name="Lander E."/>
            <person name="Nusbaum C."/>
        </authorList>
    </citation>
    <scope>NUCLEOTIDE SEQUENCE [LARGE SCALE GENOMIC DNA]</scope>
    <source>
        <strain evidence="2 3">ATCC 50062</strain>
    </source>
</reference>
<dbReference type="AlphaFoldDB" id="A0A0L0DQG4"/>
<organism evidence="2 3">
    <name type="scientific">Thecamonas trahens ATCC 50062</name>
    <dbReference type="NCBI Taxonomy" id="461836"/>
    <lineage>
        <taxon>Eukaryota</taxon>
        <taxon>Apusozoa</taxon>
        <taxon>Apusomonadida</taxon>
        <taxon>Apusomonadidae</taxon>
        <taxon>Thecamonas</taxon>
    </lineage>
</organism>
<dbReference type="InterPro" id="IPR013517">
    <property type="entry name" value="FG-GAP"/>
</dbReference>
<dbReference type="GeneID" id="25568629"/>
<keyword evidence="3" id="KW-1185">Reference proteome</keyword>
<sequence>MVAIAAVSIVCDANGSLGPCSPFSGSGGRIISGMTTDRIVGGLVGDVDNDGDVDVVVLTQVQARWSMKVYKNTGNGTFAESATITTVSNLEDATLVDVDGDGDHDALVLAGGETAWWENVDGDGEIWVEQAMNATSGRRMAVADVDIDGDNDVVVVGSSGIALLANNGSGVFEASTLAAVDAGDVIAAHIDNDSLVDIVARTSTGLVVLQNSRPAVKQWAQQTLAVPTELDSRAMIYVYDVDGDGDGDAVVKVYDGDALVWANNGDGVFGASQVLPASSIFAHGPTVIGDVNGDGRDDFVASDAIGAVYYQVRNGSAWESRRVTNRVESRAIGLADMDGNGAIDLVVNNGVVLSFVPNHGSQDLDVGFGPAETVRPWAASAIIYLMRAADVSGDRVPDLVVASNVGIEVFVNTGEETGAFAAAVVVTREPTRAVVAGDVDHDGDIDLVVGTIAGATLWFENNGSGGWYEHGIEASWSGAAAIEDVALADLDNDGMSELVAISNDGTLFWFGRGGESEFGGRNVGNVTQDWAGECLQFEMGDVDGDGAIDIVAACLPAGLVWFRNELATSGAMGPGRVLKDELGDGLGLDVIQAHVVDVDGDGDLDVVPASPQGASWAENIDGVGGVWMAHEADDGAVVRSVVDMDADGDVDLLVLDVKNGMALEWIETEAGVAFGRGRRHAVELSHVRGWGIGVDVDSDGDMDVVTNAEGRDRDGDHIWL</sequence>
<proteinExistence type="predicted"/>
<gene>
    <name evidence="2" type="ORF">AMSG_10398</name>
</gene>
<dbReference type="EMBL" id="GL349491">
    <property type="protein sequence ID" value="KNC54549.1"/>
    <property type="molecule type" value="Genomic_DNA"/>
</dbReference>
<dbReference type="PANTHER" id="PTHR44103:SF1">
    <property type="entry name" value="PROPROTEIN CONVERTASE P"/>
    <property type="match status" value="1"/>
</dbReference>
<accession>A0A0L0DQG4</accession>
<name>A0A0L0DQG4_THETB</name>
<evidence type="ECO:0000313" key="3">
    <source>
        <dbReference type="Proteomes" id="UP000054408"/>
    </source>
</evidence>